<dbReference type="Gene3D" id="3.10.450.50">
    <property type="match status" value="1"/>
</dbReference>
<dbReference type="RefSeq" id="WP_059927010.1">
    <property type="nucleotide sequence ID" value="NZ_LPDO01000040.1"/>
</dbReference>
<accession>A0AAW3NHZ9</accession>
<name>A0AAW3NHZ9_9BURK</name>
<dbReference type="SUPFAM" id="SSF103642">
    <property type="entry name" value="Sec-C motif"/>
    <property type="match status" value="1"/>
</dbReference>
<dbReference type="Proteomes" id="UP000056732">
    <property type="component" value="Unassembled WGS sequence"/>
</dbReference>
<dbReference type="PANTHER" id="PTHR33747">
    <property type="entry name" value="UPF0225 PROTEIN SCO1677"/>
    <property type="match status" value="1"/>
</dbReference>
<gene>
    <name evidence="1" type="ORF">WK53_28910</name>
</gene>
<evidence type="ECO:0000313" key="1">
    <source>
        <dbReference type="EMBL" id="KVT58063.1"/>
    </source>
</evidence>
<evidence type="ECO:0000313" key="2">
    <source>
        <dbReference type="Proteomes" id="UP000056732"/>
    </source>
</evidence>
<dbReference type="PANTHER" id="PTHR33747:SF1">
    <property type="entry name" value="ADENYLATE CYCLASE-ASSOCIATED CAP C-TERMINAL DOMAIN-CONTAINING PROTEIN"/>
    <property type="match status" value="1"/>
</dbReference>
<evidence type="ECO:0008006" key="3">
    <source>
        <dbReference type="Google" id="ProtNLM"/>
    </source>
</evidence>
<dbReference type="EMBL" id="LPDO01000040">
    <property type="protein sequence ID" value="KVT58063.1"/>
    <property type="molecule type" value="Genomic_DNA"/>
</dbReference>
<proteinExistence type="predicted"/>
<dbReference type="Pfam" id="PF02810">
    <property type="entry name" value="SEC-C"/>
    <property type="match status" value="1"/>
</dbReference>
<dbReference type="AlphaFoldDB" id="A0AAW3NHZ9"/>
<organism evidence="1 2">
    <name type="scientific">Burkholderia ubonensis</name>
    <dbReference type="NCBI Taxonomy" id="101571"/>
    <lineage>
        <taxon>Bacteria</taxon>
        <taxon>Pseudomonadati</taxon>
        <taxon>Pseudomonadota</taxon>
        <taxon>Betaproteobacteria</taxon>
        <taxon>Burkholderiales</taxon>
        <taxon>Burkholderiaceae</taxon>
        <taxon>Burkholderia</taxon>
        <taxon>Burkholderia cepacia complex</taxon>
    </lineage>
</organism>
<reference evidence="1 2" key="1">
    <citation type="submission" date="2015-11" db="EMBL/GenBank/DDBJ databases">
        <title>Expanding the genomic diversity of Burkholderia species for the development of highly accurate diagnostics.</title>
        <authorList>
            <person name="Sahl J."/>
            <person name="Keim P."/>
            <person name="Wagner D."/>
        </authorList>
    </citation>
    <scope>NUCLEOTIDE SEQUENCE [LARGE SCALE GENOMIC DNA]</scope>
    <source>
        <strain evidence="1 2">MSMB1137WGS</strain>
    </source>
</reference>
<protein>
    <recommendedName>
        <fullName evidence="3">Preprotein translocase subunit SecA</fullName>
    </recommendedName>
</protein>
<dbReference type="InterPro" id="IPR004027">
    <property type="entry name" value="SEC_C_motif"/>
</dbReference>
<sequence>MNEKGNGVTATERLLTEFCERSFLKLWSYPNPYKDDGHELCDLLAVFGDTVFIFFDRENALPEAPDKDPQVLWDRWKRNVIDRQVRTAHGAERYIRSGRPIFLDAKREKPFPISFDQDKAVIHKIIVAHGAKEACERASQQNIYGSLAITYMETDGGPTHPFHIEIDKRNPVHVLDSHNMPIVLRELDTVNDFKAYLDEKVRAAAAFDYMSYCGEEDLLGHYLLNYDAATQRHVIGPKEKGQFNGVMIGEGEWHDFVQTDLYKNTKNEDRISYFWDELIQRTCQNSLDGTLGGNSDIARGKSAIYEMVKEPRFMRRGLAAKMLTAVERFPDTGPFARQVTFLASFEPNVGYVLLQLRAPDAFRSEPDYREKRQTLLEIACGVAKNKFPHLVKVIGIGIDAPKFSGGDVAEDFILMPCETWPEEMKAHYEELNQEWNFFGAPTLRQFQDRVTQFVPPPRSAKLAKPGKIGRNDPCPCGSGKKYKKCHG</sequence>
<comment type="caution">
    <text evidence="1">The sequence shown here is derived from an EMBL/GenBank/DDBJ whole genome shotgun (WGS) entry which is preliminary data.</text>
</comment>